<comment type="caution">
    <text evidence="16">The sequence shown here is derived from an EMBL/GenBank/DDBJ whole genome shotgun (WGS) entry which is preliminary data.</text>
</comment>
<evidence type="ECO:0000313" key="16">
    <source>
        <dbReference type="EMBL" id="RUL55638.1"/>
    </source>
</evidence>
<feature type="region of interest" description="Disordered" evidence="14">
    <location>
        <begin position="731"/>
        <end position="803"/>
    </location>
</feature>
<dbReference type="InterPro" id="IPR001460">
    <property type="entry name" value="PCN-bd_Tpept"/>
</dbReference>
<evidence type="ECO:0000256" key="5">
    <source>
        <dbReference type="ARBA" id="ARBA00022676"/>
    </source>
</evidence>
<dbReference type="GO" id="GO:0009252">
    <property type="term" value="P:peptidoglycan biosynthetic process"/>
    <property type="evidence" value="ECO:0007669"/>
    <property type="project" value="UniProtKB-KW"/>
</dbReference>
<evidence type="ECO:0000256" key="6">
    <source>
        <dbReference type="ARBA" id="ARBA00022679"/>
    </source>
</evidence>
<keyword evidence="9" id="KW-0573">Peptidoglycan synthesis</keyword>
<dbReference type="SMART" id="SM00060">
    <property type="entry name" value="FN3"/>
    <property type="match status" value="1"/>
</dbReference>
<dbReference type="Gene3D" id="2.60.40.10">
    <property type="entry name" value="Immunoglobulins"/>
    <property type="match status" value="1"/>
</dbReference>
<dbReference type="Proteomes" id="UP000287910">
    <property type="component" value="Unassembled WGS sequence"/>
</dbReference>
<evidence type="ECO:0000259" key="15">
    <source>
        <dbReference type="PROSITE" id="PS50853"/>
    </source>
</evidence>
<dbReference type="Pfam" id="PF00912">
    <property type="entry name" value="Transgly"/>
    <property type="match status" value="1"/>
</dbReference>
<keyword evidence="5" id="KW-0328">Glycosyltransferase</keyword>
<evidence type="ECO:0000256" key="8">
    <source>
        <dbReference type="ARBA" id="ARBA00022960"/>
    </source>
</evidence>
<dbReference type="Pfam" id="PF00041">
    <property type="entry name" value="fn3"/>
    <property type="match status" value="1"/>
</dbReference>
<evidence type="ECO:0000256" key="11">
    <source>
        <dbReference type="ARBA" id="ARBA00023316"/>
    </source>
</evidence>
<dbReference type="InterPro" id="IPR012338">
    <property type="entry name" value="Beta-lactam/transpept-like"/>
</dbReference>
<dbReference type="Gene3D" id="3.40.710.10">
    <property type="entry name" value="DD-peptidase/beta-lactamase superfamily"/>
    <property type="match status" value="1"/>
</dbReference>
<dbReference type="GO" id="GO:0009002">
    <property type="term" value="F:serine-type D-Ala-D-Ala carboxypeptidase activity"/>
    <property type="evidence" value="ECO:0007669"/>
    <property type="project" value="UniProtKB-EC"/>
</dbReference>
<keyword evidence="11" id="KW-0961">Cell wall biogenesis/degradation</keyword>
<feature type="compositionally biased region" description="Low complexity" evidence="14">
    <location>
        <begin position="788"/>
        <end position="803"/>
    </location>
</feature>
<evidence type="ECO:0000256" key="1">
    <source>
        <dbReference type="ARBA" id="ARBA00007090"/>
    </source>
</evidence>
<evidence type="ECO:0000256" key="7">
    <source>
        <dbReference type="ARBA" id="ARBA00022801"/>
    </source>
</evidence>
<dbReference type="SUPFAM" id="SSF53955">
    <property type="entry name" value="Lysozyme-like"/>
    <property type="match status" value="1"/>
</dbReference>
<dbReference type="GO" id="GO:0008360">
    <property type="term" value="P:regulation of cell shape"/>
    <property type="evidence" value="ECO:0007669"/>
    <property type="project" value="UniProtKB-KW"/>
</dbReference>
<dbReference type="CDD" id="cd00063">
    <property type="entry name" value="FN3"/>
    <property type="match status" value="1"/>
</dbReference>
<protein>
    <submittedName>
        <fullName evidence="16">PBP1A family penicillin-binding protein</fullName>
    </submittedName>
</protein>
<evidence type="ECO:0000256" key="13">
    <source>
        <dbReference type="ARBA" id="ARBA00049902"/>
    </source>
</evidence>
<evidence type="ECO:0000256" key="14">
    <source>
        <dbReference type="SAM" id="MobiDB-lite"/>
    </source>
</evidence>
<organism evidence="16 17">
    <name type="scientific">Lysinibacillus antri</name>
    <dbReference type="NCBI Taxonomy" id="2498145"/>
    <lineage>
        <taxon>Bacteria</taxon>
        <taxon>Bacillati</taxon>
        <taxon>Bacillota</taxon>
        <taxon>Bacilli</taxon>
        <taxon>Bacillales</taxon>
        <taxon>Bacillaceae</taxon>
        <taxon>Lysinibacillus</taxon>
    </lineage>
</organism>
<dbReference type="InterPro" id="IPR023346">
    <property type="entry name" value="Lysozyme-like_dom_sf"/>
</dbReference>
<dbReference type="EMBL" id="RYYR01000004">
    <property type="protein sequence ID" value="RUL55638.1"/>
    <property type="molecule type" value="Genomic_DNA"/>
</dbReference>
<accession>A0A432LF02</accession>
<sequence length="803" mass="88582">MNGELFATIGKIDRKYVEYEDIPPEMVDAILATEDVRFFNHFGVDIRRTAGAVLANFRDGFGSQGGSTITQQVVKNSFLSFDKKLKRKAQEAWLAIQLERQYEKEEIFEMYFNKILMSGRIYGFGTAAKHFYGKELNELELDEMALLAGMPQSPNNYNPFRNPERAQQRRDLVLDLMVLHDKITEQEAAAAKEIDVTSRLLPEEERQSVSGTKYDAFLDVVLSEIEANGDGESLAEGIKVYTTLDPNAQSVVETIMNNGANFPTETIQSGVSVIDTKTGQIRAIGGGRSYGSDRGYNFAYDLKTRAPGSTIKPLLDYGPAIENLKWSTGQTIVDERMTYTKSDKVISNWDNKYLGAMTVREALYTSRNVPAVKALQEVGTDKAKQFIAKLGLEVENVYESDAIGGGNVSMTPIQMAASYAAFGNNGVYNEPTAIKEVVYRDGSKKTYKNEPVVAMNDYTAYMVTDILRDVVSNKRNASGTAANVPNLDIAGKTGTTNYDAKDFADYNLPSTAVPDSWFAGYSTNYSIAIWSGYRDHKEPITTWDERRLPQTLFKSIMSQISADIETPRFTKPSTVVEATIEVGSIPLKLASEFTPSERRQTELFVKGTEPVEVSDEFEQKELPAPFNLQANYGVGGLVDLTWEFTPPEIDEEDEDTNSNITFEVSMTVDNESPVVITTTSNTQATLSNIEAGRNYTFSVVAVSDDVRSQPATVSIYIDNAVSDPEVEWPEDEFYEDNNGNNGNGNGNNNGNNGNGNGNNGNGNNGNNSNGDGNNNDLEEWFGPGENGEVVPPTQPTNPTTENQ</sequence>
<name>A0A432LF02_9BACI</name>
<dbReference type="PANTHER" id="PTHR32282">
    <property type="entry name" value="BINDING PROTEIN TRANSPEPTIDASE, PUTATIVE-RELATED"/>
    <property type="match status" value="1"/>
</dbReference>
<dbReference type="InterPro" id="IPR003961">
    <property type="entry name" value="FN3_dom"/>
</dbReference>
<keyword evidence="3" id="KW-0121">Carboxypeptidase</keyword>
<dbReference type="SUPFAM" id="SSF49265">
    <property type="entry name" value="Fibronectin type III"/>
    <property type="match status" value="1"/>
</dbReference>
<keyword evidence="8" id="KW-0133">Cell shape</keyword>
<comment type="similarity">
    <text evidence="1">In the C-terminal section; belongs to the transpeptidase family.</text>
</comment>
<dbReference type="AlphaFoldDB" id="A0A432LF02"/>
<keyword evidence="4" id="KW-0645">Protease</keyword>
<feature type="compositionally biased region" description="Low complexity" evidence="14">
    <location>
        <begin position="764"/>
        <end position="775"/>
    </location>
</feature>
<dbReference type="GO" id="GO:0071555">
    <property type="term" value="P:cell wall organization"/>
    <property type="evidence" value="ECO:0007669"/>
    <property type="project" value="UniProtKB-KW"/>
</dbReference>
<evidence type="ECO:0000256" key="12">
    <source>
        <dbReference type="ARBA" id="ARBA00034000"/>
    </source>
</evidence>
<comment type="catalytic activity">
    <reaction evidence="13">
        <text>[GlcNAc-(1-&gt;4)-Mur2Ac(oyl-L-Ala-gamma-D-Glu-L-Lys-D-Ala-D-Ala)](n)-di-trans,octa-cis-undecaprenyl diphosphate + beta-D-GlcNAc-(1-&gt;4)-Mur2Ac(oyl-L-Ala-gamma-D-Glu-L-Lys-D-Ala-D-Ala)-di-trans,octa-cis-undecaprenyl diphosphate = [GlcNAc-(1-&gt;4)-Mur2Ac(oyl-L-Ala-gamma-D-Glu-L-Lys-D-Ala-D-Ala)](n+1)-di-trans,octa-cis-undecaprenyl diphosphate + di-trans,octa-cis-undecaprenyl diphosphate + H(+)</text>
        <dbReference type="Rhea" id="RHEA:23708"/>
        <dbReference type="Rhea" id="RHEA-COMP:9602"/>
        <dbReference type="Rhea" id="RHEA-COMP:9603"/>
        <dbReference type="ChEBI" id="CHEBI:15378"/>
        <dbReference type="ChEBI" id="CHEBI:58405"/>
        <dbReference type="ChEBI" id="CHEBI:60033"/>
        <dbReference type="ChEBI" id="CHEBI:78435"/>
        <dbReference type="EC" id="2.4.99.28"/>
    </reaction>
</comment>
<proteinExistence type="inferred from homology"/>
<dbReference type="InterPro" id="IPR013783">
    <property type="entry name" value="Ig-like_fold"/>
</dbReference>
<comment type="similarity">
    <text evidence="2">In the N-terminal section; belongs to the glycosyltransferase 51 family.</text>
</comment>
<feature type="compositionally biased region" description="Gly residues" evidence="14">
    <location>
        <begin position="741"/>
        <end position="763"/>
    </location>
</feature>
<dbReference type="Pfam" id="PF00905">
    <property type="entry name" value="Transpeptidase"/>
    <property type="match status" value="1"/>
</dbReference>
<dbReference type="InterPro" id="IPR036950">
    <property type="entry name" value="PBP_transglycosylase"/>
</dbReference>
<feature type="domain" description="Fibronectin type-III" evidence="15">
    <location>
        <begin position="624"/>
        <end position="724"/>
    </location>
</feature>
<comment type="catalytic activity">
    <reaction evidence="12">
        <text>Preferential cleavage: (Ac)2-L-Lys-D-Ala-|-D-Ala. Also transpeptidation of peptidyl-alanyl moieties that are N-acyl substituents of D-alanine.</text>
        <dbReference type="EC" id="3.4.16.4"/>
    </reaction>
</comment>
<keyword evidence="17" id="KW-1185">Reference proteome</keyword>
<keyword evidence="10" id="KW-0511">Multifunctional enzyme</keyword>
<evidence type="ECO:0000313" key="17">
    <source>
        <dbReference type="Proteomes" id="UP000287910"/>
    </source>
</evidence>
<gene>
    <name evidence="16" type="ORF">EK386_04045</name>
</gene>
<keyword evidence="6" id="KW-0808">Transferase</keyword>
<dbReference type="GO" id="GO:0030288">
    <property type="term" value="C:outer membrane-bounded periplasmic space"/>
    <property type="evidence" value="ECO:0007669"/>
    <property type="project" value="TreeGrafter"/>
</dbReference>
<evidence type="ECO:0000256" key="9">
    <source>
        <dbReference type="ARBA" id="ARBA00022984"/>
    </source>
</evidence>
<dbReference type="SUPFAM" id="SSF56601">
    <property type="entry name" value="beta-lactamase/transpeptidase-like"/>
    <property type="match status" value="1"/>
</dbReference>
<dbReference type="PANTHER" id="PTHR32282:SF29">
    <property type="entry name" value="PENICILLIN-BINDING PROTEIN 1A"/>
    <property type="match status" value="1"/>
</dbReference>
<dbReference type="GO" id="GO:0008658">
    <property type="term" value="F:penicillin binding"/>
    <property type="evidence" value="ECO:0007669"/>
    <property type="project" value="InterPro"/>
</dbReference>
<evidence type="ECO:0000256" key="3">
    <source>
        <dbReference type="ARBA" id="ARBA00022645"/>
    </source>
</evidence>
<dbReference type="InterPro" id="IPR050396">
    <property type="entry name" value="Glycosyltr_51/Transpeptidase"/>
</dbReference>
<dbReference type="InterPro" id="IPR001264">
    <property type="entry name" value="Glyco_trans_51"/>
</dbReference>
<dbReference type="GO" id="GO:0006508">
    <property type="term" value="P:proteolysis"/>
    <property type="evidence" value="ECO:0007669"/>
    <property type="project" value="UniProtKB-KW"/>
</dbReference>
<dbReference type="GO" id="GO:0008955">
    <property type="term" value="F:peptidoglycan glycosyltransferase activity"/>
    <property type="evidence" value="ECO:0007669"/>
    <property type="project" value="UniProtKB-EC"/>
</dbReference>
<dbReference type="InterPro" id="IPR036116">
    <property type="entry name" value="FN3_sf"/>
</dbReference>
<dbReference type="NCBIfam" id="TIGR02074">
    <property type="entry name" value="PBP_1a_fam"/>
    <property type="match status" value="1"/>
</dbReference>
<dbReference type="PROSITE" id="PS50853">
    <property type="entry name" value="FN3"/>
    <property type="match status" value="1"/>
</dbReference>
<dbReference type="FunFam" id="1.10.3810.10:FF:000001">
    <property type="entry name" value="Penicillin-binding protein 1A"/>
    <property type="match status" value="1"/>
</dbReference>
<keyword evidence="7" id="KW-0378">Hydrolase</keyword>
<evidence type="ECO:0000256" key="4">
    <source>
        <dbReference type="ARBA" id="ARBA00022670"/>
    </source>
</evidence>
<dbReference type="Gene3D" id="1.10.3810.10">
    <property type="entry name" value="Biosynthetic peptidoglycan transglycosylase-like"/>
    <property type="match status" value="1"/>
</dbReference>
<evidence type="ECO:0000256" key="10">
    <source>
        <dbReference type="ARBA" id="ARBA00023268"/>
    </source>
</evidence>
<evidence type="ECO:0000256" key="2">
    <source>
        <dbReference type="ARBA" id="ARBA00007739"/>
    </source>
</evidence>
<reference evidence="16 17" key="1">
    <citation type="submission" date="2018-12" db="EMBL/GenBank/DDBJ databases">
        <title>Lysinibacillus antri sp. nov., isolated from a cave soil.</title>
        <authorList>
            <person name="Narsing Rao M.P."/>
            <person name="Zhang H."/>
            <person name="Dong Z.-Y."/>
            <person name="Niu X.-K."/>
            <person name="Zhang K."/>
            <person name="Fang B.-Z."/>
            <person name="Kang Y.-Q."/>
            <person name="Xiao M."/>
            <person name="Li W.-J."/>
        </authorList>
    </citation>
    <scope>NUCLEOTIDE SEQUENCE [LARGE SCALE GENOMIC DNA]</scope>
    <source>
        <strain evidence="16 17">SYSU K30002</strain>
    </source>
</reference>